<sequence length="472" mass="49099">MLSEERFEPGDRLGAEWGEAGDRLGAECGEAGDWLGVERGRVGGGACWVGVLMAVPVLLAVTGAPWEADVVRRAEHAPGIRIARRCVDIADVMAAAASGQARAVLLAEDLPRLTSDAVAALHARRIVVLALVDPSDNGSPSGAEDRLARMGIERILPADVSGEDLGRAITDAVDSGPPTTVSHFAGGFVPVPGTTPPERHYDPSGKGRLLAVWGPTGAPGRSTVAVGLASELSARQIPTLLADADVYGGSVAQMLGILDETSGLAAAARSAGSGSLDIELLARHARGVADYLLVLTGLSRADRWTELRPTALESVWSTARQLAPCTVVDVSFCIESDEEISFDTLAPRRNGATLATLEEADEVIVVGTADPIGLTRLIRALHELRAMVPSATTRVVVNRVRSGSLGSSPADAAAEALHQYAGVEPAALLPFDVAATDAALTHGRSLMETAKSSKLRKAFQQLAAGVEKDHLS</sequence>
<dbReference type="EMBL" id="BAAANC010000002">
    <property type="protein sequence ID" value="GAA1527290.1"/>
    <property type="molecule type" value="Genomic_DNA"/>
</dbReference>
<dbReference type="Pfam" id="PF10609">
    <property type="entry name" value="ParA"/>
    <property type="match status" value="1"/>
</dbReference>
<dbReference type="InterPro" id="IPR027417">
    <property type="entry name" value="P-loop_NTPase"/>
</dbReference>
<dbReference type="PANTHER" id="PTHR43384">
    <property type="entry name" value="SEPTUM SITE-DETERMINING PROTEIN MIND HOMOLOG, CHLOROPLASTIC-RELATED"/>
    <property type="match status" value="1"/>
</dbReference>
<proteinExistence type="predicted"/>
<name>A0ABP4LMA4_9ACTN</name>
<evidence type="ECO:0000313" key="3">
    <source>
        <dbReference type="EMBL" id="GAA1527290.1"/>
    </source>
</evidence>
<evidence type="ECO:0000256" key="2">
    <source>
        <dbReference type="ARBA" id="ARBA00022840"/>
    </source>
</evidence>
<comment type="caution">
    <text evidence="3">The sequence shown here is derived from an EMBL/GenBank/DDBJ whole genome shotgun (WGS) entry which is preliminary data.</text>
</comment>
<reference evidence="4" key="1">
    <citation type="journal article" date="2019" name="Int. J. Syst. Evol. Microbiol.">
        <title>The Global Catalogue of Microorganisms (GCM) 10K type strain sequencing project: providing services to taxonomists for standard genome sequencing and annotation.</title>
        <authorList>
            <consortium name="The Broad Institute Genomics Platform"/>
            <consortium name="The Broad Institute Genome Sequencing Center for Infectious Disease"/>
            <person name="Wu L."/>
            <person name="Ma J."/>
        </authorList>
    </citation>
    <scope>NUCLEOTIDE SEQUENCE [LARGE SCALE GENOMIC DNA]</scope>
    <source>
        <strain evidence="4">JCM 14303</strain>
    </source>
</reference>
<dbReference type="InterPro" id="IPR033756">
    <property type="entry name" value="YlxH/NBP35"/>
</dbReference>
<dbReference type="InterPro" id="IPR050625">
    <property type="entry name" value="ParA/MinD_ATPase"/>
</dbReference>
<dbReference type="Proteomes" id="UP001500363">
    <property type="component" value="Unassembled WGS sequence"/>
</dbReference>
<keyword evidence="2" id="KW-0067">ATP-binding</keyword>
<keyword evidence="4" id="KW-1185">Reference proteome</keyword>
<accession>A0ABP4LMA4</accession>
<protein>
    <submittedName>
        <fullName evidence="3">P-loop NTPase</fullName>
    </submittedName>
</protein>
<evidence type="ECO:0000313" key="4">
    <source>
        <dbReference type="Proteomes" id="UP001500363"/>
    </source>
</evidence>
<dbReference type="Gene3D" id="3.40.50.300">
    <property type="entry name" value="P-loop containing nucleotide triphosphate hydrolases"/>
    <property type="match status" value="1"/>
</dbReference>
<gene>
    <name evidence="3" type="ORF">GCM10009741_31250</name>
</gene>
<evidence type="ECO:0000256" key="1">
    <source>
        <dbReference type="ARBA" id="ARBA00022741"/>
    </source>
</evidence>
<dbReference type="PANTHER" id="PTHR43384:SF6">
    <property type="entry name" value="SEPTUM SITE-DETERMINING PROTEIN MIND HOMOLOG, CHLOROPLASTIC"/>
    <property type="match status" value="1"/>
</dbReference>
<keyword evidence="1" id="KW-0547">Nucleotide-binding</keyword>
<dbReference type="SUPFAM" id="SSF52540">
    <property type="entry name" value="P-loop containing nucleoside triphosphate hydrolases"/>
    <property type="match status" value="1"/>
</dbReference>
<organism evidence="3 4">
    <name type="scientific">Kribbella lupini</name>
    <dbReference type="NCBI Taxonomy" id="291602"/>
    <lineage>
        <taxon>Bacteria</taxon>
        <taxon>Bacillati</taxon>
        <taxon>Actinomycetota</taxon>
        <taxon>Actinomycetes</taxon>
        <taxon>Propionibacteriales</taxon>
        <taxon>Kribbellaceae</taxon>
        <taxon>Kribbella</taxon>
    </lineage>
</organism>